<feature type="binding site" evidence="6">
    <location>
        <position position="73"/>
    </location>
    <ligand>
        <name>Na(+)</name>
        <dbReference type="ChEBI" id="CHEBI:29101"/>
        <label>1</label>
    </ligand>
</feature>
<keyword evidence="5" id="KW-0472">Membrane</keyword>
<evidence type="ECO:0000256" key="8">
    <source>
        <dbReference type="SAM" id="MobiDB-lite"/>
    </source>
</evidence>
<dbReference type="PANTHER" id="PTHR11616">
    <property type="entry name" value="SODIUM/CHLORIDE DEPENDENT TRANSPORTER"/>
    <property type="match status" value="1"/>
</dbReference>
<feature type="region of interest" description="Disordered" evidence="8">
    <location>
        <begin position="25"/>
        <end position="55"/>
    </location>
</feature>
<feature type="binding site" evidence="6">
    <location>
        <position position="77"/>
    </location>
    <ligand>
        <name>Na(+)</name>
        <dbReference type="ChEBI" id="CHEBI:29101"/>
        <label>1</label>
    </ligand>
</feature>
<proteinExistence type="inferred from homology"/>
<evidence type="ECO:0000256" key="7">
    <source>
        <dbReference type="RuleBase" id="RU003732"/>
    </source>
</evidence>
<dbReference type="RefSeq" id="XP_013397733.1">
    <property type="nucleotide sequence ID" value="XM_013542279.1"/>
</dbReference>
<dbReference type="KEGG" id="lak:106164384"/>
<gene>
    <name evidence="10" type="primary">LOC106164384</name>
</gene>
<feature type="compositionally biased region" description="Low complexity" evidence="8">
    <location>
        <begin position="37"/>
        <end position="50"/>
    </location>
</feature>
<dbReference type="InterPro" id="IPR000175">
    <property type="entry name" value="Na/ntran_symport"/>
</dbReference>
<reference evidence="10" key="1">
    <citation type="submission" date="2025-08" db="UniProtKB">
        <authorList>
            <consortium name="RefSeq"/>
        </authorList>
    </citation>
    <scope>IDENTIFICATION</scope>
    <source>
        <tissue evidence="10">Gonads</tissue>
    </source>
</reference>
<dbReference type="AlphaFoldDB" id="A0A1S3IHY1"/>
<keyword evidence="9" id="KW-1185">Reference proteome</keyword>
<evidence type="ECO:0000256" key="2">
    <source>
        <dbReference type="ARBA" id="ARBA00022448"/>
    </source>
</evidence>
<dbReference type="InterPro" id="IPR037272">
    <property type="entry name" value="SNS_sf"/>
</dbReference>
<evidence type="ECO:0000256" key="3">
    <source>
        <dbReference type="ARBA" id="ARBA00022692"/>
    </source>
</evidence>
<dbReference type="InParanoid" id="A0A1S3IHY1"/>
<dbReference type="GeneID" id="106164384"/>
<evidence type="ECO:0000313" key="9">
    <source>
        <dbReference type="Proteomes" id="UP000085678"/>
    </source>
</evidence>
<name>A0A1S3IHY1_LINAN</name>
<evidence type="ECO:0000256" key="4">
    <source>
        <dbReference type="ARBA" id="ARBA00022989"/>
    </source>
</evidence>
<keyword evidence="2 7" id="KW-0813">Transport</keyword>
<evidence type="ECO:0000256" key="1">
    <source>
        <dbReference type="ARBA" id="ARBA00004141"/>
    </source>
</evidence>
<dbReference type="OrthoDB" id="6581954at2759"/>
<keyword evidence="3 7" id="KW-0812">Transmembrane</keyword>
<dbReference type="PROSITE" id="PS50267">
    <property type="entry name" value="NA_NEUROTRAN_SYMP_3"/>
    <property type="match status" value="1"/>
</dbReference>
<sequence length="110" mass="12217">MPDKKKTHLSQLDDEKSGVTLMNSGASLVHGKDDDSSVGTFSSSSSMSGDENTERGNWTGRMDFLLSCVGYAVGLGNIWRFPYLCYRNGGGKFFKHISFRGKQQLLICRR</sequence>
<dbReference type="GO" id="GO:0015375">
    <property type="term" value="F:glycine:sodium symporter activity"/>
    <property type="evidence" value="ECO:0007669"/>
    <property type="project" value="TreeGrafter"/>
</dbReference>
<dbReference type="GO" id="GO:0005886">
    <property type="term" value="C:plasma membrane"/>
    <property type="evidence" value="ECO:0007669"/>
    <property type="project" value="TreeGrafter"/>
</dbReference>
<feature type="binding site" evidence="6">
    <location>
        <position position="72"/>
    </location>
    <ligand>
        <name>Na(+)</name>
        <dbReference type="ChEBI" id="CHEBI:29101"/>
        <label>1</label>
    </ligand>
</feature>
<evidence type="ECO:0000313" key="10">
    <source>
        <dbReference type="RefSeq" id="XP_013397733.1"/>
    </source>
</evidence>
<keyword evidence="6" id="KW-0479">Metal-binding</keyword>
<evidence type="ECO:0000256" key="5">
    <source>
        <dbReference type="ARBA" id="ARBA00023136"/>
    </source>
</evidence>
<dbReference type="PROSITE" id="PS00610">
    <property type="entry name" value="NA_NEUROTRAN_SYMP_1"/>
    <property type="match status" value="1"/>
</dbReference>
<keyword evidence="6" id="KW-0915">Sodium</keyword>
<comment type="similarity">
    <text evidence="7">Belongs to the sodium:neurotransmitter symporter (SNF) (TC 2.A.22) family.</text>
</comment>
<feature type="binding site" evidence="6">
    <location>
        <position position="70"/>
    </location>
    <ligand>
        <name>Na(+)</name>
        <dbReference type="ChEBI" id="CHEBI:29101"/>
        <label>1</label>
    </ligand>
</feature>
<dbReference type="STRING" id="7574.A0A1S3IHY1"/>
<dbReference type="GO" id="GO:0046872">
    <property type="term" value="F:metal ion binding"/>
    <property type="evidence" value="ECO:0007669"/>
    <property type="project" value="UniProtKB-KW"/>
</dbReference>
<organism evidence="9 10">
    <name type="scientific">Lingula anatina</name>
    <name type="common">Brachiopod</name>
    <name type="synonym">Lingula unguis</name>
    <dbReference type="NCBI Taxonomy" id="7574"/>
    <lineage>
        <taxon>Eukaryota</taxon>
        <taxon>Metazoa</taxon>
        <taxon>Spiralia</taxon>
        <taxon>Lophotrochozoa</taxon>
        <taxon>Brachiopoda</taxon>
        <taxon>Linguliformea</taxon>
        <taxon>Lingulata</taxon>
        <taxon>Lingulida</taxon>
        <taxon>Linguloidea</taxon>
        <taxon>Lingulidae</taxon>
        <taxon>Lingula</taxon>
    </lineage>
</organism>
<protein>
    <recommendedName>
        <fullName evidence="7">Transporter</fullName>
    </recommendedName>
</protein>
<dbReference type="Pfam" id="PF00209">
    <property type="entry name" value="SNF"/>
    <property type="match status" value="1"/>
</dbReference>
<dbReference type="PANTHER" id="PTHR11616:SF240">
    <property type="entry name" value="BLOATED TUBULES, ISOFORM B-RELATED"/>
    <property type="match status" value="1"/>
</dbReference>
<comment type="subcellular location">
    <subcellularLocation>
        <location evidence="1">Membrane</location>
        <topology evidence="1">Multi-pass membrane protein</topology>
    </subcellularLocation>
</comment>
<evidence type="ECO:0000256" key="6">
    <source>
        <dbReference type="PIRSR" id="PIRSR600175-1"/>
    </source>
</evidence>
<keyword evidence="4" id="KW-1133">Transmembrane helix</keyword>
<keyword evidence="7" id="KW-0769">Symport</keyword>
<dbReference type="Proteomes" id="UP000085678">
    <property type="component" value="Unplaced"/>
</dbReference>
<dbReference type="SUPFAM" id="SSF161070">
    <property type="entry name" value="SNF-like"/>
    <property type="match status" value="1"/>
</dbReference>
<accession>A0A1S3IHY1</accession>